<dbReference type="InterPro" id="IPR011994">
    <property type="entry name" value="Cytidylate_kinase_dom"/>
</dbReference>
<dbReference type="Pfam" id="PF02224">
    <property type="entry name" value="Cytidylate_kin"/>
    <property type="match status" value="1"/>
</dbReference>
<comment type="subcellular location">
    <subcellularLocation>
        <location evidence="8">Cytoplasm</location>
    </subcellularLocation>
</comment>
<feature type="binding site" evidence="8">
    <location>
        <begin position="7"/>
        <end position="15"/>
    </location>
    <ligand>
        <name>ATP</name>
        <dbReference type="ChEBI" id="CHEBI:30616"/>
    </ligand>
</feature>
<dbReference type="KEGG" id="fcz:IMF26_02005"/>
<dbReference type="AlphaFoldDB" id="A0AAT9LES2"/>
<reference evidence="10" key="2">
    <citation type="journal article" date="2023" name="Biology">
        <title>Prokaryotic Life Associated with Coal-Fire Gas Vents Revealed by Metagenomics.</title>
        <authorList>
            <person name="Kadnikov V.V."/>
            <person name="Mardanov A.V."/>
            <person name="Beletsky A.V."/>
            <person name="Karnachuk O.V."/>
            <person name="Ravin N.V."/>
        </authorList>
    </citation>
    <scope>NUCLEOTIDE SEQUENCE</scope>
    <source>
        <strain evidence="10">Bu02</strain>
    </source>
</reference>
<evidence type="ECO:0000256" key="3">
    <source>
        <dbReference type="ARBA" id="ARBA00022741"/>
    </source>
</evidence>
<dbReference type="InterPro" id="IPR003136">
    <property type="entry name" value="Cytidylate_kin"/>
</dbReference>
<comment type="catalytic activity">
    <reaction evidence="7 8">
        <text>CMP + ATP = CDP + ADP</text>
        <dbReference type="Rhea" id="RHEA:11600"/>
        <dbReference type="ChEBI" id="CHEBI:30616"/>
        <dbReference type="ChEBI" id="CHEBI:58069"/>
        <dbReference type="ChEBI" id="CHEBI:60377"/>
        <dbReference type="ChEBI" id="CHEBI:456216"/>
        <dbReference type="EC" id="2.7.4.25"/>
    </reaction>
</comment>
<accession>A0AAT9LES2</accession>
<evidence type="ECO:0000256" key="7">
    <source>
        <dbReference type="ARBA" id="ARBA00048478"/>
    </source>
</evidence>
<evidence type="ECO:0000256" key="2">
    <source>
        <dbReference type="ARBA" id="ARBA00022679"/>
    </source>
</evidence>
<keyword evidence="3 8" id="KW-0547">Nucleotide-binding</keyword>
<proteinExistence type="inferred from homology"/>
<organism evidence="10">
    <name type="scientific">Candidatus Fermentithermobacillus carboniphilus</name>
    <dbReference type="NCBI Taxonomy" id="3085328"/>
    <lineage>
        <taxon>Bacteria</taxon>
        <taxon>Bacillati</taxon>
        <taxon>Bacillota</taxon>
        <taxon>Candidatus Fermentithermobacillia</taxon>
        <taxon>Candidatus Fermentithermobacillales</taxon>
        <taxon>Candidatus Fermentithermobacillaceae</taxon>
        <taxon>Candidatus Fermentithermobacillus</taxon>
    </lineage>
</organism>
<keyword evidence="4 8" id="KW-0418">Kinase</keyword>
<dbReference type="NCBIfam" id="TIGR00017">
    <property type="entry name" value="cmk"/>
    <property type="match status" value="1"/>
</dbReference>
<dbReference type="CDD" id="cd02020">
    <property type="entry name" value="CMPK"/>
    <property type="match status" value="1"/>
</dbReference>
<dbReference type="EMBL" id="CP062796">
    <property type="protein sequence ID" value="QUL99538.1"/>
    <property type="molecule type" value="Genomic_DNA"/>
</dbReference>
<dbReference type="Gene3D" id="3.40.50.300">
    <property type="entry name" value="P-loop containing nucleotide triphosphate hydrolases"/>
    <property type="match status" value="1"/>
</dbReference>
<feature type="domain" description="Cytidylate kinase" evidence="9">
    <location>
        <begin position="3"/>
        <end position="215"/>
    </location>
</feature>
<dbReference type="InterPro" id="IPR027417">
    <property type="entry name" value="P-loop_NTPase"/>
</dbReference>
<gene>
    <name evidence="8" type="primary">cmk</name>
    <name evidence="10" type="ORF">IMF26_02005</name>
</gene>
<protein>
    <recommendedName>
        <fullName evidence="8">Cytidylate kinase</fullName>
        <shortName evidence="8">CK</shortName>
        <ecNumber evidence="8">2.7.4.25</ecNumber>
    </recommendedName>
    <alternativeName>
        <fullName evidence="8">Cytidine monophosphate kinase</fullName>
        <shortName evidence="8">CMP kinase</shortName>
    </alternativeName>
</protein>
<sequence length="231" mass="25711">MKIAIDGPAGAGKSTVARKVARALGYLYLDTGAMYRALAVLARERNISLDDHETLGAMASSVKMDVREDNGVFRVFLDGREVTDKLRTPETDRAVKLLAMSRPVREVLVSLQRKFAEGGGVVMEGRDITSVVMPDAEVKVFLTADLEERARRRWKELREKGIDIDLEEVLHELKERDRKDLERDWGRLVKVDDAVLIDSTGKTPDEVLAEILRLCEVKASCSTDLPGACSL</sequence>
<comment type="catalytic activity">
    <reaction evidence="6 8">
        <text>dCMP + ATP = dCDP + ADP</text>
        <dbReference type="Rhea" id="RHEA:25094"/>
        <dbReference type="ChEBI" id="CHEBI:30616"/>
        <dbReference type="ChEBI" id="CHEBI:57566"/>
        <dbReference type="ChEBI" id="CHEBI:58593"/>
        <dbReference type="ChEBI" id="CHEBI:456216"/>
        <dbReference type="EC" id="2.7.4.25"/>
    </reaction>
</comment>
<reference evidence="10" key="1">
    <citation type="submission" date="2020-10" db="EMBL/GenBank/DDBJ databases">
        <authorList>
            <person name="Kadnikov V."/>
            <person name="Beletsky A.V."/>
            <person name="Mardanov A.V."/>
            <person name="Karnachuk O.V."/>
            <person name="Ravin N.V."/>
        </authorList>
    </citation>
    <scope>NUCLEOTIDE SEQUENCE</scope>
    <source>
        <strain evidence="10">Bu02</strain>
    </source>
</reference>
<evidence type="ECO:0000256" key="8">
    <source>
        <dbReference type="HAMAP-Rule" id="MF_00238"/>
    </source>
</evidence>
<keyword evidence="2 8" id="KW-0808">Transferase</keyword>
<dbReference type="HAMAP" id="MF_00238">
    <property type="entry name" value="Cytidyl_kinase_type1"/>
    <property type="match status" value="1"/>
</dbReference>
<evidence type="ECO:0000256" key="5">
    <source>
        <dbReference type="ARBA" id="ARBA00022840"/>
    </source>
</evidence>
<dbReference type="GO" id="GO:0005737">
    <property type="term" value="C:cytoplasm"/>
    <property type="evidence" value="ECO:0007669"/>
    <property type="project" value="UniProtKB-SubCell"/>
</dbReference>
<evidence type="ECO:0000256" key="6">
    <source>
        <dbReference type="ARBA" id="ARBA00047615"/>
    </source>
</evidence>
<name>A0AAT9LES2_9FIRM</name>
<dbReference type="GO" id="GO:0036431">
    <property type="term" value="F:dCMP kinase activity"/>
    <property type="evidence" value="ECO:0007669"/>
    <property type="project" value="InterPro"/>
</dbReference>
<evidence type="ECO:0000256" key="4">
    <source>
        <dbReference type="ARBA" id="ARBA00022777"/>
    </source>
</evidence>
<keyword evidence="8" id="KW-0963">Cytoplasm</keyword>
<dbReference type="GO" id="GO:0005524">
    <property type="term" value="F:ATP binding"/>
    <property type="evidence" value="ECO:0007669"/>
    <property type="project" value="UniProtKB-UniRule"/>
</dbReference>
<dbReference type="SUPFAM" id="SSF52540">
    <property type="entry name" value="P-loop containing nucleoside triphosphate hydrolases"/>
    <property type="match status" value="1"/>
</dbReference>
<evidence type="ECO:0000313" key="10">
    <source>
        <dbReference type="EMBL" id="QUL99538.1"/>
    </source>
</evidence>
<dbReference type="EC" id="2.7.4.25" evidence="8"/>
<evidence type="ECO:0000256" key="1">
    <source>
        <dbReference type="ARBA" id="ARBA00009427"/>
    </source>
</evidence>
<evidence type="ECO:0000259" key="9">
    <source>
        <dbReference type="Pfam" id="PF02224"/>
    </source>
</evidence>
<keyword evidence="5 8" id="KW-0067">ATP-binding</keyword>
<comment type="similarity">
    <text evidence="1 8">Belongs to the cytidylate kinase family. Type 1 subfamily.</text>
</comment>
<dbReference type="GO" id="GO:0006220">
    <property type="term" value="P:pyrimidine nucleotide metabolic process"/>
    <property type="evidence" value="ECO:0007669"/>
    <property type="project" value="UniProtKB-UniRule"/>
</dbReference>